<evidence type="ECO:0000313" key="3">
    <source>
        <dbReference type="EMBL" id="GBG24227.1"/>
    </source>
</evidence>
<dbReference type="AlphaFoldDB" id="A0A2R5FZN7"/>
<gene>
    <name evidence="3" type="ORF">FCC1311_004452</name>
</gene>
<keyword evidence="2" id="KW-0732">Signal</keyword>
<organism evidence="3 4">
    <name type="scientific">Hondaea fermentalgiana</name>
    <dbReference type="NCBI Taxonomy" id="2315210"/>
    <lineage>
        <taxon>Eukaryota</taxon>
        <taxon>Sar</taxon>
        <taxon>Stramenopiles</taxon>
        <taxon>Bigyra</taxon>
        <taxon>Labyrinthulomycetes</taxon>
        <taxon>Thraustochytrida</taxon>
        <taxon>Thraustochytriidae</taxon>
        <taxon>Hondaea</taxon>
    </lineage>
</organism>
<reference evidence="3 4" key="1">
    <citation type="submission" date="2017-12" db="EMBL/GenBank/DDBJ databases">
        <title>Sequencing, de novo assembly and annotation of complete genome of a new Thraustochytrid species, strain FCC1311.</title>
        <authorList>
            <person name="Sedici K."/>
            <person name="Godart F."/>
            <person name="Aiese Cigliano R."/>
            <person name="Sanseverino W."/>
            <person name="Barakat M."/>
            <person name="Ortet P."/>
            <person name="Marechal E."/>
            <person name="Cagnac O."/>
            <person name="Amato A."/>
        </authorList>
    </citation>
    <scope>NUCLEOTIDE SEQUENCE [LARGE SCALE GENOMIC DNA]</scope>
</reference>
<dbReference type="EMBL" id="BEYU01000005">
    <property type="protein sequence ID" value="GBG24227.1"/>
    <property type="molecule type" value="Genomic_DNA"/>
</dbReference>
<name>A0A2R5FZN7_9STRA</name>
<keyword evidence="4" id="KW-1185">Reference proteome</keyword>
<evidence type="ECO:0000256" key="2">
    <source>
        <dbReference type="SAM" id="SignalP"/>
    </source>
</evidence>
<accession>A0A2R5FZN7</accession>
<keyword evidence="1" id="KW-0175">Coiled coil</keyword>
<dbReference type="OrthoDB" id="190375at2759"/>
<feature type="coiled-coil region" evidence="1">
    <location>
        <begin position="127"/>
        <end position="166"/>
    </location>
</feature>
<feature type="signal peptide" evidence="2">
    <location>
        <begin position="1"/>
        <end position="17"/>
    </location>
</feature>
<evidence type="ECO:0000313" key="4">
    <source>
        <dbReference type="Proteomes" id="UP000241890"/>
    </source>
</evidence>
<dbReference type="Proteomes" id="UP000241890">
    <property type="component" value="Unassembled WGS sequence"/>
</dbReference>
<comment type="caution">
    <text evidence="3">The sequence shown here is derived from an EMBL/GenBank/DDBJ whole genome shotgun (WGS) entry which is preliminary data.</text>
</comment>
<protein>
    <submittedName>
        <fullName evidence="3">Spermatosis-associated protein 17</fullName>
    </submittedName>
</protein>
<proteinExistence type="predicted"/>
<sequence>MAHLFLHLRAVAEVSVAQAVSRALQERDEAKEEELGATVLIQRQVRRHFAYQLYKRKRFACLEISRVFRGHCGRLACARLQKLLDDEALMSMFHYQACAIQHVFRGFHSRKYKHDFHARKAYIANILEKSSELRMQLAANRERATQEEQERKLREMQDDFKKVAQKLHHLLSTKSRPGVYNSPYALEGPPTAFGVPVEEHLRNYTTELLRNEGLRPPHKHRRRVRKSVQASSEYDVCREATRAESRRSRTMRISEQSFVAGGKGRLCEAPQGPGLSAGTEFIDAWRIKTTNRGQKLPPGQSNFQTALPKNQLFDEIADQHEVFP</sequence>
<dbReference type="InParanoid" id="A0A2R5FZN7"/>
<evidence type="ECO:0000256" key="1">
    <source>
        <dbReference type="SAM" id="Coils"/>
    </source>
</evidence>
<feature type="chain" id="PRO_5015339874" evidence="2">
    <location>
        <begin position="18"/>
        <end position="324"/>
    </location>
</feature>